<comment type="caution">
    <text evidence="4">The sequence shown here is derived from an EMBL/GenBank/DDBJ whole genome shotgun (WGS) entry which is preliminary data.</text>
</comment>
<dbReference type="InterPro" id="IPR000504">
    <property type="entry name" value="RRM_dom"/>
</dbReference>
<organism evidence="4 5">
    <name type="scientific">Ranitomeya imitator</name>
    <name type="common">mimic poison frog</name>
    <dbReference type="NCBI Taxonomy" id="111125"/>
    <lineage>
        <taxon>Eukaryota</taxon>
        <taxon>Metazoa</taxon>
        <taxon>Chordata</taxon>
        <taxon>Craniata</taxon>
        <taxon>Vertebrata</taxon>
        <taxon>Euteleostomi</taxon>
        <taxon>Amphibia</taxon>
        <taxon>Batrachia</taxon>
        <taxon>Anura</taxon>
        <taxon>Neobatrachia</taxon>
        <taxon>Hyloidea</taxon>
        <taxon>Dendrobatidae</taxon>
        <taxon>Dendrobatinae</taxon>
        <taxon>Ranitomeya</taxon>
    </lineage>
</organism>
<dbReference type="PANTHER" id="PTHR15592">
    <property type="entry name" value="MATRIN 3/NUCLEAR PROTEIN 220-RELATED"/>
    <property type="match status" value="1"/>
</dbReference>
<evidence type="ECO:0000259" key="3">
    <source>
        <dbReference type="PROSITE" id="PS50102"/>
    </source>
</evidence>
<evidence type="ECO:0000313" key="5">
    <source>
        <dbReference type="Proteomes" id="UP001176940"/>
    </source>
</evidence>
<sequence>MLRQSTNHAPGLLGPPPPAHSMLSMGGGPEGRRGNQRGHLGMHDQGPGPRRMQNRPHTAGRVVHVINFERGRNLKNQVLWLAEPFGVITNFLILNTMNEAFIEMSTPEEAMAAVDYYSTNQALIHGKPVRVHLSQKYKYIK</sequence>
<keyword evidence="5" id="KW-1185">Reference proteome</keyword>
<dbReference type="EMBL" id="CAUEEQ010063274">
    <property type="protein sequence ID" value="CAJ0964820.1"/>
    <property type="molecule type" value="Genomic_DNA"/>
</dbReference>
<keyword evidence="1" id="KW-0694">RNA-binding</keyword>
<protein>
    <recommendedName>
        <fullName evidence="3">RRM domain-containing protein</fullName>
    </recommendedName>
</protein>
<gene>
    <name evidence="4" type="ORF">RIMI_LOCUS19633923</name>
</gene>
<dbReference type="InterPro" id="IPR012677">
    <property type="entry name" value="Nucleotide-bd_a/b_plait_sf"/>
</dbReference>
<dbReference type="InterPro" id="IPR035979">
    <property type="entry name" value="RBD_domain_sf"/>
</dbReference>
<feature type="non-terminal residue" evidence="4">
    <location>
        <position position="141"/>
    </location>
</feature>
<evidence type="ECO:0000313" key="4">
    <source>
        <dbReference type="EMBL" id="CAJ0964820.1"/>
    </source>
</evidence>
<evidence type="ECO:0000256" key="1">
    <source>
        <dbReference type="PROSITE-ProRule" id="PRU00176"/>
    </source>
</evidence>
<dbReference type="Proteomes" id="UP001176940">
    <property type="component" value="Unassembled WGS sequence"/>
</dbReference>
<feature type="region of interest" description="Disordered" evidence="2">
    <location>
        <begin position="1"/>
        <end position="55"/>
    </location>
</feature>
<accession>A0ABN9MKL9</accession>
<reference evidence="4" key="1">
    <citation type="submission" date="2023-07" db="EMBL/GenBank/DDBJ databases">
        <authorList>
            <person name="Stuckert A."/>
        </authorList>
    </citation>
    <scope>NUCLEOTIDE SEQUENCE</scope>
</reference>
<proteinExistence type="predicted"/>
<feature type="domain" description="RRM" evidence="3">
    <location>
        <begin position="61"/>
        <end position="136"/>
    </location>
</feature>
<name>A0ABN9MKL9_9NEOB</name>
<dbReference type="SUPFAM" id="SSF54928">
    <property type="entry name" value="RNA-binding domain, RBD"/>
    <property type="match status" value="1"/>
</dbReference>
<dbReference type="Gene3D" id="3.30.70.330">
    <property type="match status" value="1"/>
</dbReference>
<evidence type="ECO:0000256" key="2">
    <source>
        <dbReference type="SAM" id="MobiDB-lite"/>
    </source>
</evidence>
<dbReference type="PROSITE" id="PS50102">
    <property type="entry name" value="RRM"/>
    <property type="match status" value="1"/>
</dbReference>